<accession>A0ACC2JUM1</accession>
<name>A0ACC2JUM1_9PEZI</name>
<gene>
    <name evidence="1" type="ORF">O1611_g2599</name>
</gene>
<evidence type="ECO:0000313" key="1">
    <source>
        <dbReference type="EMBL" id="KAJ8131027.1"/>
    </source>
</evidence>
<dbReference type="Proteomes" id="UP001153332">
    <property type="component" value="Unassembled WGS sequence"/>
</dbReference>
<evidence type="ECO:0000313" key="2">
    <source>
        <dbReference type="Proteomes" id="UP001153332"/>
    </source>
</evidence>
<protein>
    <submittedName>
        <fullName evidence="1">Uncharacterized protein</fullName>
    </submittedName>
</protein>
<reference evidence="1" key="1">
    <citation type="submission" date="2022-12" db="EMBL/GenBank/DDBJ databases">
        <title>Genome Sequence of Lasiodiplodia mahajangana.</title>
        <authorList>
            <person name="Buettner E."/>
        </authorList>
    </citation>
    <scope>NUCLEOTIDE SEQUENCE</scope>
    <source>
        <strain evidence="1">VT137</strain>
    </source>
</reference>
<dbReference type="EMBL" id="JAPUUL010000373">
    <property type="protein sequence ID" value="KAJ8131027.1"/>
    <property type="molecule type" value="Genomic_DNA"/>
</dbReference>
<organism evidence="1 2">
    <name type="scientific">Lasiodiplodia mahajangana</name>
    <dbReference type="NCBI Taxonomy" id="1108764"/>
    <lineage>
        <taxon>Eukaryota</taxon>
        <taxon>Fungi</taxon>
        <taxon>Dikarya</taxon>
        <taxon>Ascomycota</taxon>
        <taxon>Pezizomycotina</taxon>
        <taxon>Dothideomycetes</taxon>
        <taxon>Dothideomycetes incertae sedis</taxon>
        <taxon>Botryosphaeriales</taxon>
        <taxon>Botryosphaeriaceae</taxon>
        <taxon>Lasiodiplodia</taxon>
    </lineage>
</organism>
<sequence length="177" mass="19753">MGKQEEEEKLLESAESTSQPSKRRLRLQTVLLIISISFNVFFGFLGLFSLTHGQCSISRTSYELGFASDLKPARNEIELVVQSFTGGVELDGEGNFVMDKTGQEYVGLPDPAVDKAWDLLLGGLNIDFDKREVDLSDSTFQWPESGFFFSGLDVYHSLHCLATALIIYDSHSNVMRT</sequence>
<comment type="caution">
    <text evidence="1">The sequence shown here is derived from an EMBL/GenBank/DDBJ whole genome shotgun (WGS) entry which is preliminary data.</text>
</comment>
<proteinExistence type="predicted"/>
<keyword evidence="2" id="KW-1185">Reference proteome</keyword>